<dbReference type="SMART" id="SM00812">
    <property type="entry name" value="Alpha_L_fucos"/>
    <property type="match status" value="1"/>
</dbReference>
<protein>
    <recommendedName>
        <fullName evidence="3">alpha-L-fucosidase</fullName>
        <ecNumber evidence="3">3.2.1.51</ecNumber>
    </recommendedName>
</protein>
<dbReference type="EMBL" id="CP136920">
    <property type="protein sequence ID" value="WOO40263.1"/>
    <property type="molecule type" value="Genomic_DNA"/>
</dbReference>
<organism evidence="9 10">
    <name type="scientific">Rubellicoccus peritrichatus</name>
    <dbReference type="NCBI Taxonomy" id="3080537"/>
    <lineage>
        <taxon>Bacteria</taxon>
        <taxon>Pseudomonadati</taxon>
        <taxon>Verrucomicrobiota</taxon>
        <taxon>Opitutia</taxon>
        <taxon>Puniceicoccales</taxon>
        <taxon>Cerasicoccaceae</taxon>
        <taxon>Rubellicoccus</taxon>
    </lineage>
</organism>
<dbReference type="GO" id="GO:0004560">
    <property type="term" value="F:alpha-L-fucosidase activity"/>
    <property type="evidence" value="ECO:0007669"/>
    <property type="project" value="InterPro"/>
</dbReference>
<dbReference type="PIRSF" id="PIRSF001092">
    <property type="entry name" value="Alpha-L-fucosidase"/>
    <property type="match status" value="1"/>
</dbReference>
<evidence type="ECO:0000256" key="2">
    <source>
        <dbReference type="ARBA" id="ARBA00007951"/>
    </source>
</evidence>
<dbReference type="AlphaFoldDB" id="A0AAQ3QUA4"/>
<evidence type="ECO:0000259" key="7">
    <source>
        <dbReference type="Pfam" id="PF01120"/>
    </source>
</evidence>
<dbReference type="InterPro" id="IPR013780">
    <property type="entry name" value="Glyco_hydro_b"/>
</dbReference>
<dbReference type="PANTHER" id="PTHR10030">
    <property type="entry name" value="ALPHA-L-FUCOSIDASE"/>
    <property type="match status" value="1"/>
</dbReference>
<dbReference type="GO" id="GO:0005764">
    <property type="term" value="C:lysosome"/>
    <property type="evidence" value="ECO:0007669"/>
    <property type="project" value="TreeGrafter"/>
</dbReference>
<dbReference type="Gene3D" id="3.20.20.80">
    <property type="entry name" value="Glycosidases"/>
    <property type="match status" value="1"/>
</dbReference>
<evidence type="ECO:0000256" key="4">
    <source>
        <dbReference type="ARBA" id="ARBA00022729"/>
    </source>
</evidence>
<keyword evidence="10" id="KW-1185">Reference proteome</keyword>
<evidence type="ECO:0000313" key="9">
    <source>
        <dbReference type="EMBL" id="WOO40263.1"/>
    </source>
</evidence>
<dbReference type="KEGG" id="puo:RZN69_16715"/>
<keyword evidence="4" id="KW-0732">Signal</keyword>
<sequence length="496" mass="56845">MDSTVLPPQKPSKTVKRFEPTWESLQQYKCPDWFRDAKFGIWAHWGPQGVPMVGDWYARNMYVQGNPMYEHHCRVYGHPSKFGYKDLVKLWKAENFDPEKIVDLYKRVGAKYFVSCGAHHDNFDCWNSKHHSWNSVNVGPGKDIVGMFAKAARGAGLKFGVTDHLERAWSWFNTNKGADRTGPYAGVPYDGNDPKYADFYFEPHAETSSAYPQTAPESWMRHWQARMFDLIDQYDPDLFYTDGAVPFGEIGLEVMAELYNRNIERRGSLEAVYALKDHEHLKHYGNHGEYREGIGVLDVERGVTDGIQANPWQTDTCVGEWYYQAQCTYKSPAEIITMLIDIVSKNGNLLLNFPVKPDGTLDEEEIWIAEEIGKWMSMNSEGIYGTRPWERFGEGPTRLEAGLFAEREKKAFTAEDIRFTRKGDVLYAFFLGWPTDGIVKLKSLNTDNAPKVVRSVELVGHGEIGFSRTGRHEEGVLVTLPNERPCDYAWLLKIQM</sequence>
<accession>A0AAQ3QUA4</accession>
<keyword evidence="5" id="KW-0378">Hydrolase</keyword>
<evidence type="ECO:0000256" key="1">
    <source>
        <dbReference type="ARBA" id="ARBA00004071"/>
    </source>
</evidence>
<dbReference type="RefSeq" id="WP_317832426.1">
    <property type="nucleotide sequence ID" value="NZ_CP136920.1"/>
</dbReference>
<dbReference type="InterPro" id="IPR057739">
    <property type="entry name" value="Glyco_hydro_29_N"/>
</dbReference>
<keyword evidence="6" id="KW-0326">Glycosidase</keyword>
<proteinExistence type="inferred from homology"/>
<gene>
    <name evidence="9" type="ORF">RZN69_16715</name>
</gene>
<dbReference type="Pfam" id="PF16757">
    <property type="entry name" value="Fucosidase_C"/>
    <property type="match status" value="1"/>
</dbReference>
<reference evidence="9 10" key="1">
    <citation type="submission" date="2023-10" db="EMBL/GenBank/DDBJ databases">
        <title>Rubellicoccus peritrichatus gen. nov., sp. nov., isolated from an algae of coral reef tank.</title>
        <authorList>
            <person name="Luo J."/>
        </authorList>
    </citation>
    <scope>NUCLEOTIDE SEQUENCE [LARGE SCALE GENOMIC DNA]</scope>
    <source>
        <strain evidence="9 10">CR14</strain>
    </source>
</reference>
<dbReference type="Gene3D" id="2.60.40.1180">
    <property type="entry name" value="Golgi alpha-mannosidase II"/>
    <property type="match status" value="1"/>
</dbReference>
<dbReference type="InterPro" id="IPR016286">
    <property type="entry name" value="FUC_metazoa-typ"/>
</dbReference>
<dbReference type="GO" id="GO:0016139">
    <property type="term" value="P:glycoside catabolic process"/>
    <property type="evidence" value="ECO:0007669"/>
    <property type="project" value="TreeGrafter"/>
</dbReference>
<dbReference type="SUPFAM" id="SSF51445">
    <property type="entry name" value="(Trans)glycosidases"/>
    <property type="match status" value="1"/>
</dbReference>
<dbReference type="Pfam" id="PF01120">
    <property type="entry name" value="Alpha_L_fucos"/>
    <property type="match status" value="1"/>
</dbReference>
<comment type="similarity">
    <text evidence="2">Belongs to the glycosyl hydrolase 29 family.</text>
</comment>
<comment type="function">
    <text evidence="1">Alpha-L-fucosidase is responsible for hydrolyzing the alpha-1,6-linked fucose joined to the reducing-end N-acetylglucosamine of the carbohydrate moieties of glycoproteins.</text>
</comment>
<evidence type="ECO:0000313" key="10">
    <source>
        <dbReference type="Proteomes" id="UP001304300"/>
    </source>
</evidence>
<dbReference type="EC" id="3.2.1.51" evidence="3"/>
<dbReference type="Proteomes" id="UP001304300">
    <property type="component" value="Chromosome"/>
</dbReference>
<name>A0AAQ3QUA4_9BACT</name>
<dbReference type="InterPro" id="IPR031919">
    <property type="entry name" value="Fucosidase_C"/>
</dbReference>
<dbReference type="InterPro" id="IPR000933">
    <property type="entry name" value="Glyco_hydro_29"/>
</dbReference>
<evidence type="ECO:0000256" key="3">
    <source>
        <dbReference type="ARBA" id="ARBA00012662"/>
    </source>
</evidence>
<evidence type="ECO:0000259" key="8">
    <source>
        <dbReference type="Pfam" id="PF16757"/>
    </source>
</evidence>
<evidence type="ECO:0000256" key="6">
    <source>
        <dbReference type="ARBA" id="ARBA00023295"/>
    </source>
</evidence>
<dbReference type="InterPro" id="IPR017853">
    <property type="entry name" value="GH"/>
</dbReference>
<evidence type="ECO:0000256" key="5">
    <source>
        <dbReference type="ARBA" id="ARBA00022801"/>
    </source>
</evidence>
<dbReference type="PANTHER" id="PTHR10030:SF37">
    <property type="entry name" value="ALPHA-L-FUCOSIDASE-RELATED"/>
    <property type="match status" value="1"/>
</dbReference>
<feature type="domain" description="Glycoside hydrolase family 29 N-terminal" evidence="7">
    <location>
        <begin position="11"/>
        <end position="381"/>
    </location>
</feature>
<feature type="domain" description="Alpha-L-fucosidase C-terminal" evidence="8">
    <location>
        <begin position="413"/>
        <end position="495"/>
    </location>
</feature>
<dbReference type="GO" id="GO:0006004">
    <property type="term" value="P:fucose metabolic process"/>
    <property type="evidence" value="ECO:0007669"/>
    <property type="project" value="InterPro"/>
</dbReference>